<name>A0AAU9JTD3_9CILI</name>
<dbReference type="Proteomes" id="UP001162131">
    <property type="component" value="Unassembled WGS sequence"/>
</dbReference>
<dbReference type="EMBL" id="CAJZBQ010000044">
    <property type="protein sequence ID" value="CAG9327787.1"/>
    <property type="molecule type" value="Genomic_DNA"/>
</dbReference>
<gene>
    <name evidence="1" type="ORF">BSTOLATCC_MIC44415</name>
</gene>
<keyword evidence="2" id="KW-1185">Reference proteome</keyword>
<organism evidence="1 2">
    <name type="scientific">Blepharisma stoltei</name>
    <dbReference type="NCBI Taxonomy" id="1481888"/>
    <lineage>
        <taxon>Eukaryota</taxon>
        <taxon>Sar</taxon>
        <taxon>Alveolata</taxon>
        <taxon>Ciliophora</taxon>
        <taxon>Postciliodesmatophora</taxon>
        <taxon>Heterotrichea</taxon>
        <taxon>Heterotrichida</taxon>
        <taxon>Blepharismidae</taxon>
        <taxon>Blepharisma</taxon>
    </lineage>
</organism>
<protein>
    <submittedName>
        <fullName evidence="1">Uncharacterized protein</fullName>
    </submittedName>
</protein>
<reference evidence="1" key="1">
    <citation type="submission" date="2021-09" db="EMBL/GenBank/DDBJ databases">
        <authorList>
            <consortium name="AG Swart"/>
            <person name="Singh M."/>
            <person name="Singh A."/>
            <person name="Seah K."/>
            <person name="Emmerich C."/>
        </authorList>
    </citation>
    <scope>NUCLEOTIDE SEQUENCE</scope>
    <source>
        <strain evidence="1">ATCC30299</strain>
    </source>
</reference>
<accession>A0AAU9JTD3</accession>
<dbReference type="AlphaFoldDB" id="A0AAU9JTD3"/>
<comment type="caution">
    <text evidence="1">The sequence shown here is derived from an EMBL/GenBank/DDBJ whole genome shotgun (WGS) entry which is preliminary data.</text>
</comment>
<sequence>MIIDLKGFEYESCLNSNEVNLEDVRTPISRIWISKSGAPNPVFSPVSSCVGSPRKFIEDCQDYTIDYQSYLLQDNFKIRPCTPKKRISIQIETPFNNSEAKKKHIRAISSPEFSNTKKFNNSWSNAPNFKDQKFQNAASIAKSANQIFRPSSKIENKSMNATVPNVKLPNIGFQTKNNENNYTPLRKRQSIVKNRCFLHRQMFMSEIIPPASKSNVSIKKAMDYLILAEKKPFKV</sequence>
<proteinExistence type="predicted"/>
<evidence type="ECO:0000313" key="1">
    <source>
        <dbReference type="EMBL" id="CAG9327787.1"/>
    </source>
</evidence>
<evidence type="ECO:0000313" key="2">
    <source>
        <dbReference type="Proteomes" id="UP001162131"/>
    </source>
</evidence>